<evidence type="ECO:0000256" key="2">
    <source>
        <dbReference type="ARBA" id="ARBA00023015"/>
    </source>
</evidence>
<reference evidence="5 6" key="1">
    <citation type="journal article" date="2018" name="Int J Genomics">
        <title>Comparative Genomics Analysis of Plasmid pPV989-94 from a Clinical Isolate of Pantoea vagans PV989.</title>
        <authorList>
            <person name="Xu L."/>
            <person name="Yin M."/>
            <person name="Zhu T."/>
            <person name="Lu J."/>
            <person name="Bao Q."/>
        </authorList>
    </citation>
    <scope>NUCLEOTIDE SEQUENCE [LARGE SCALE GENOMIC DNA]</scope>
    <source>
        <strain evidence="5 6">PV989</strain>
    </source>
</reference>
<gene>
    <name evidence="5" type="ORF">C9381_09110</name>
</gene>
<comment type="similarity">
    <text evidence="1">Belongs to the phage antitermination Q type 1 family.</text>
</comment>
<evidence type="ECO:0000256" key="1">
    <source>
        <dbReference type="ARBA" id="ARBA00010234"/>
    </source>
</evidence>
<evidence type="ECO:0000256" key="4">
    <source>
        <dbReference type="ARBA" id="ARBA00023163"/>
    </source>
</evidence>
<accession>A0AAN1NQK5</accession>
<sequence>MRDIQLVLERWGAWAACEGSQVGWSPTSPMFRSLLPQEGKSSRNSCSDSDGIIIDTAVGMLKKTDRHDELELVMLHYMFDVSKSTISRWKKCSEGKVRQQLMIAETFIDACIIMTGVQLEMDDWTRKTILRKSA</sequence>
<dbReference type="Proteomes" id="UP000241538">
    <property type="component" value="Chromosome"/>
</dbReference>
<dbReference type="Pfam" id="PF06530">
    <property type="entry name" value="Phage_antitermQ"/>
    <property type="match status" value="1"/>
</dbReference>
<keyword evidence="3" id="KW-0238">DNA-binding</keyword>
<evidence type="ECO:0000313" key="6">
    <source>
        <dbReference type="Proteomes" id="UP000241538"/>
    </source>
</evidence>
<dbReference type="EMBL" id="CP028349">
    <property type="protein sequence ID" value="AVV37333.1"/>
    <property type="molecule type" value="Genomic_DNA"/>
</dbReference>
<evidence type="ECO:0000256" key="3">
    <source>
        <dbReference type="ARBA" id="ARBA00023125"/>
    </source>
</evidence>
<organism evidence="5 6">
    <name type="scientific">Pantoea vagans</name>
    <dbReference type="NCBI Taxonomy" id="470934"/>
    <lineage>
        <taxon>Bacteria</taxon>
        <taxon>Pseudomonadati</taxon>
        <taxon>Pseudomonadota</taxon>
        <taxon>Gammaproteobacteria</taxon>
        <taxon>Enterobacterales</taxon>
        <taxon>Erwiniaceae</taxon>
        <taxon>Pantoea</taxon>
    </lineage>
</organism>
<protein>
    <submittedName>
        <fullName evidence="5">Antitermination protein</fullName>
    </submittedName>
</protein>
<proteinExistence type="inferred from homology"/>
<dbReference type="InterPro" id="IPR010534">
    <property type="entry name" value="Phage_933W_GpQ"/>
</dbReference>
<dbReference type="RefSeq" id="WP_107319494.1">
    <property type="nucleotide sequence ID" value="NZ_CP028349.1"/>
</dbReference>
<dbReference type="GO" id="GO:0003677">
    <property type="term" value="F:DNA binding"/>
    <property type="evidence" value="ECO:0007669"/>
    <property type="project" value="UniProtKB-KW"/>
</dbReference>
<dbReference type="GO" id="GO:0060567">
    <property type="term" value="P:negative regulation of termination of DNA-templated transcription"/>
    <property type="evidence" value="ECO:0007669"/>
    <property type="project" value="InterPro"/>
</dbReference>
<name>A0AAN1NQK5_9GAMM</name>
<evidence type="ECO:0000313" key="5">
    <source>
        <dbReference type="EMBL" id="AVV37333.1"/>
    </source>
</evidence>
<keyword evidence="2" id="KW-0805">Transcription regulation</keyword>
<dbReference type="AlphaFoldDB" id="A0AAN1NQK5"/>
<keyword evidence="4" id="KW-0804">Transcription</keyword>